<evidence type="ECO:0000313" key="3">
    <source>
        <dbReference type="EMBL" id="SCB42719.1"/>
    </source>
</evidence>
<dbReference type="PANTHER" id="PTHR43540">
    <property type="entry name" value="PEROXYUREIDOACRYLATE/UREIDOACRYLATE AMIDOHYDROLASE-RELATED"/>
    <property type="match status" value="1"/>
</dbReference>
<dbReference type="SUPFAM" id="SSF52499">
    <property type="entry name" value="Isochorismatase-like hydrolases"/>
    <property type="match status" value="1"/>
</dbReference>
<organism evidence="3 4">
    <name type="scientific">Rhizobium lusitanum</name>
    <dbReference type="NCBI Taxonomy" id="293958"/>
    <lineage>
        <taxon>Bacteria</taxon>
        <taxon>Pseudomonadati</taxon>
        <taxon>Pseudomonadota</taxon>
        <taxon>Alphaproteobacteria</taxon>
        <taxon>Hyphomicrobiales</taxon>
        <taxon>Rhizobiaceae</taxon>
        <taxon>Rhizobium/Agrobacterium group</taxon>
        <taxon>Rhizobium</taxon>
    </lineage>
</organism>
<evidence type="ECO:0000259" key="2">
    <source>
        <dbReference type="Pfam" id="PF00857"/>
    </source>
</evidence>
<dbReference type="EMBL" id="FMAF01000016">
    <property type="protein sequence ID" value="SCB42719.1"/>
    <property type="molecule type" value="Genomic_DNA"/>
</dbReference>
<dbReference type="InterPro" id="IPR050272">
    <property type="entry name" value="Isochorismatase-like_hydrls"/>
</dbReference>
<reference evidence="3 4" key="1">
    <citation type="submission" date="2016-08" db="EMBL/GenBank/DDBJ databases">
        <authorList>
            <person name="Seilhamer J.J."/>
        </authorList>
    </citation>
    <scope>NUCLEOTIDE SEQUENCE [LARGE SCALE GENOMIC DNA]</scope>
    <source>
        <strain evidence="3 4">P1-7</strain>
    </source>
</reference>
<accession>A0A1C3WRY6</accession>
<protein>
    <submittedName>
        <fullName evidence="3">Nicotinamidase-related amidase</fullName>
    </submittedName>
</protein>
<evidence type="ECO:0000256" key="1">
    <source>
        <dbReference type="ARBA" id="ARBA00022801"/>
    </source>
</evidence>
<gene>
    <name evidence="3" type="ORF">GA0061101_11628</name>
</gene>
<dbReference type="Proteomes" id="UP000199205">
    <property type="component" value="Unassembled WGS sequence"/>
</dbReference>
<keyword evidence="1" id="KW-0378">Hydrolase</keyword>
<dbReference type="AlphaFoldDB" id="A0A1C3WRY6"/>
<feature type="domain" description="Isochorismatase-like" evidence="2">
    <location>
        <begin position="11"/>
        <end position="176"/>
    </location>
</feature>
<dbReference type="RefSeq" id="WP_037197092.1">
    <property type="nucleotide sequence ID" value="NZ_FMAF01000016.1"/>
</dbReference>
<name>A0A1C3WRY6_9HYPH</name>
<dbReference type="CDD" id="cd00431">
    <property type="entry name" value="cysteine_hydrolases"/>
    <property type="match status" value="1"/>
</dbReference>
<dbReference type="Pfam" id="PF00857">
    <property type="entry name" value="Isochorismatase"/>
    <property type="match status" value="1"/>
</dbReference>
<dbReference type="InterPro" id="IPR036380">
    <property type="entry name" value="Isochorismatase-like_sf"/>
</dbReference>
<evidence type="ECO:0000313" key="4">
    <source>
        <dbReference type="Proteomes" id="UP000199205"/>
    </source>
</evidence>
<dbReference type="InterPro" id="IPR000868">
    <property type="entry name" value="Isochorismatase-like_dom"/>
</dbReference>
<dbReference type="OrthoDB" id="9811489at2"/>
<sequence length="198" mass="21676">MTAPSLTNSRHIVIDMQRLFAEETVWHTPAVTEILPNVLDLTHAFADRTLFAKFMVPAAPSHATGRWRTYYERWSMLTTGTMDPAMQDLVAPLAALAEPRNVIEKTTYSIFGAPGFHERMIAEGVDTLIFSGVETDVCVLASLFHAIDAGFHVIVASDAIGSSTPLSHAATLEHILSRMPEQVEFRTTAELVTAASHA</sequence>
<proteinExistence type="predicted"/>
<dbReference type="PANTHER" id="PTHR43540:SF6">
    <property type="entry name" value="ISOCHORISMATASE-LIKE DOMAIN-CONTAINING PROTEIN"/>
    <property type="match status" value="1"/>
</dbReference>
<dbReference type="Gene3D" id="3.40.50.850">
    <property type="entry name" value="Isochorismatase-like"/>
    <property type="match status" value="1"/>
</dbReference>
<dbReference type="GO" id="GO:0016787">
    <property type="term" value="F:hydrolase activity"/>
    <property type="evidence" value="ECO:0007669"/>
    <property type="project" value="UniProtKB-KW"/>
</dbReference>